<feature type="region of interest" description="Disordered" evidence="1">
    <location>
        <begin position="157"/>
        <end position="179"/>
    </location>
</feature>
<evidence type="ECO:0000256" key="2">
    <source>
        <dbReference type="SAM" id="Phobius"/>
    </source>
</evidence>
<evidence type="ECO:0000256" key="1">
    <source>
        <dbReference type="SAM" id="MobiDB-lite"/>
    </source>
</evidence>
<dbReference type="EMBL" id="CP006272">
    <property type="protein sequence ID" value="AGZ40179.1"/>
    <property type="molecule type" value="Genomic_DNA"/>
</dbReference>
<evidence type="ECO:0000313" key="3">
    <source>
        <dbReference type="EMBL" id="AGZ40179.1"/>
    </source>
</evidence>
<organism evidence="3 4">
    <name type="scientific">Actinoplanes friuliensis DSM 7358</name>
    <dbReference type="NCBI Taxonomy" id="1246995"/>
    <lineage>
        <taxon>Bacteria</taxon>
        <taxon>Bacillati</taxon>
        <taxon>Actinomycetota</taxon>
        <taxon>Actinomycetes</taxon>
        <taxon>Micromonosporales</taxon>
        <taxon>Micromonosporaceae</taxon>
        <taxon>Actinoplanes</taxon>
    </lineage>
</organism>
<gene>
    <name evidence="3" type="ORF">AFR_09450</name>
</gene>
<sequence length="179" mass="19106">MEWFHPTLIALHATAGGLGLLLAIPVITAPKRRGRHPILGRAYALCAAVLCLTAFVLVAYDPLELTGLAVLGALTTIWVGAGVWLARKRPVIRGNRHAWRLWHLNLMSSSVISFVTAFLVQITDGNLIAWTAPTVIGTALITRANVRESARLAARSPRPEPVLVPAPLAPNPGPAQAGQ</sequence>
<feature type="compositionally biased region" description="Pro residues" evidence="1">
    <location>
        <begin position="159"/>
        <end position="173"/>
    </location>
</feature>
<keyword evidence="2" id="KW-1133">Transmembrane helix</keyword>
<dbReference type="PATRIC" id="fig|1246995.3.peg.1926"/>
<reference evidence="3 4" key="1">
    <citation type="journal article" date="2014" name="J. Biotechnol.">
        <title>Complete genome sequence of the actinobacterium Actinoplanes friuliensis HAG 010964, producer of the lipopeptide antibiotic friulimycin.</title>
        <authorList>
            <person name="Ruckert C."/>
            <person name="Szczepanowski R."/>
            <person name="Albersmeier A."/>
            <person name="Goesmann A."/>
            <person name="Fischer N."/>
            <person name="Steinkamper A."/>
            <person name="Puhler A."/>
            <person name="Biener R."/>
            <person name="Schwartz D."/>
            <person name="Kalinowski J."/>
        </authorList>
    </citation>
    <scope>NUCLEOTIDE SEQUENCE [LARGE SCALE GENOMIC DNA]</scope>
    <source>
        <strain evidence="3 4">DSM 7358</strain>
    </source>
</reference>
<proteinExistence type="predicted"/>
<name>U5VTJ6_9ACTN</name>
<protein>
    <recommendedName>
        <fullName evidence="5">DUF2306 domain-containing protein</fullName>
    </recommendedName>
</protein>
<dbReference type="RefSeq" id="WP_023359803.1">
    <property type="nucleotide sequence ID" value="NC_022657.1"/>
</dbReference>
<dbReference type="OrthoDB" id="3385729at2"/>
<feature type="transmembrane region" description="Helical" evidence="2">
    <location>
        <begin position="66"/>
        <end position="86"/>
    </location>
</feature>
<feature type="transmembrane region" description="Helical" evidence="2">
    <location>
        <begin position="42"/>
        <end position="60"/>
    </location>
</feature>
<dbReference type="Proteomes" id="UP000017746">
    <property type="component" value="Chromosome"/>
</dbReference>
<dbReference type="KEGG" id="afs:AFR_09450"/>
<keyword evidence="4" id="KW-1185">Reference proteome</keyword>
<evidence type="ECO:0000313" key="4">
    <source>
        <dbReference type="Proteomes" id="UP000017746"/>
    </source>
</evidence>
<feature type="transmembrane region" description="Helical" evidence="2">
    <location>
        <begin position="98"/>
        <end position="121"/>
    </location>
</feature>
<accession>U5VTJ6</accession>
<dbReference type="HOGENOM" id="CLU_1545575_0_0_11"/>
<keyword evidence="2" id="KW-0812">Transmembrane</keyword>
<feature type="transmembrane region" description="Helical" evidence="2">
    <location>
        <begin position="127"/>
        <end position="146"/>
    </location>
</feature>
<keyword evidence="2" id="KW-0472">Membrane</keyword>
<evidence type="ECO:0008006" key="5">
    <source>
        <dbReference type="Google" id="ProtNLM"/>
    </source>
</evidence>
<dbReference type="AlphaFoldDB" id="U5VTJ6"/>
<dbReference type="STRING" id="1246995.AFR_09450"/>
<feature type="transmembrane region" description="Helical" evidence="2">
    <location>
        <begin position="6"/>
        <end position="30"/>
    </location>
</feature>